<protein>
    <submittedName>
        <fullName evidence="2">Peptidoglycan-binding protein</fullName>
    </submittedName>
</protein>
<dbReference type="InterPro" id="IPR038765">
    <property type="entry name" value="Papain-like_cys_pep_sf"/>
</dbReference>
<evidence type="ECO:0000259" key="1">
    <source>
        <dbReference type="Pfam" id="PF01471"/>
    </source>
</evidence>
<evidence type="ECO:0000313" key="3">
    <source>
        <dbReference type="Proteomes" id="UP000599109"/>
    </source>
</evidence>
<dbReference type="AlphaFoldDB" id="A0A937CUW0"/>
<dbReference type="RefSeq" id="WP_201675016.1">
    <property type="nucleotide sequence ID" value="NZ_JAEQNE010000003.1"/>
</dbReference>
<dbReference type="EMBL" id="JAEQNE010000003">
    <property type="protein sequence ID" value="MBL0392387.1"/>
    <property type="molecule type" value="Genomic_DNA"/>
</dbReference>
<dbReference type="SUPFAM" id="SSF54001">
    <property type="entry name" value="Cysteine proteinases"/>
    <property type="match status" value="1"/>
</dbReference>
<dbReference type="InterPro" id="IPR036365">
    <property type="entry name" value="PGBD-like_sf"/>
</dbReference>
<evidence type="ECO:0000313" key="2">
    <source>
        <dbReference type="EMBL" id="MBL0392387.1"/>
    </source>
</evidence>
<sequence length="231" mass="24338">MATGDDLLALAAQHLNEKYVLGARVPKDNTEWTGPWDCAEFASWSLFQASGKLFGCSQNNKPAMADAFTGFWERDAKAADCTVAVAVAKATPGAFLLRFPAPSLIGHIAISDGTGGTVEAHSTATGVIRGKVDGRRWDVGVLPPMISYAEPAEVLPTVPPSLVLRLKQPNMKGALVERLQQALADRGFSPGEIDGSFGPHTAAAVHAFQLTQGMLADGEAGEKTLQALGLR</sequence>
<dbReference type="SUPFAM" id="SSF47090">
    <property type="entry name" value="PGBD-like"/>
    <property type="match status" value="1"/>
</dbReference>
<dbReference type="Proteomes" id="UP000599109">
    <property type="component" value="Unassembled WGS sequence"/>
</dbReference>
<feature type="domain" description="Peptidoglycan binding-like" evidence="1">
    <location>
        <begin position="173"/>
        <end position="228"/>
    </location>
</feature>
<accession>A0A937CUW0</accession>
<dbReference type="InterPro" id="IPR002477">
    <property type="entry name" value="Peptidoglycan-bd-like"/>
</dbReference>
<dbReference type="Gene3D" id="1.10.101.10">
    <property type="entry name" value="PGBD-like superfamily/PGBD"/>
    <property type="match status" value="1"/>
</dbReference>
<dbReference type="Pfam" id="PF01471">
    <property type="entry name" value="PG_binding_1"/>
    <property type="match status" value="1"/>
</dbReference>
<gene>
    <name evidence="2" type="ORF">JJ685_14705</name>
</gene>
<dbReference type="InterPro" id="IPR036366">
    <property type="entry name" value="PGBDSf"/>
</dbReference>
<dbReference type="Gene3D" id="3.90.1720.10">
    <property type="entry name" value="endopeptidase domain like (from Nostoc punctiforme)"/>
    <property type="match status" value="1"/>
</dbReference>
<name>A0A937CUW0_9BURK</name>
<comment type="caution">
    <text evidence="2">The sequence shown here is derived from an EMBL/GenBank/DDBJ whole genome shotgun (WGS) entry which is preliminary data.</text>
</comment>
<proteinExistence type="predicted"/>
<organism evidence="2 3">
    <name type="scientific">Ramlibacter monticola</name>
    <dbReference type="NCBI Taxonomy" id="1926872"/>
    <lineage>
        <taxon>Bacteria</taxon>
        <taxon>Pseudomonadati</taxon>
        <taxon>Pseudomonadota</taxon>
        <taxon>Betaproteobacteria</taxon>
        <taxon>Burkholderiales</taxon>
        <taxon>Comamonadaceae</taxon>
        <taxon>Ramlibacter</taxon>
    </lineage>
</organism>
<reference evidence="2 3" key="1">
    <citation type="journal article" date="2017" name="Int. J. Syst. Evol. Microbiol.">
        <title>Ramlibacter monticola sp. nov., isolated from forest soil.</title>
        <authorList>
            <person name="Chaudhary D.K."/>
            <person name="Kim J."/>
        </authorList>
    </citation>
    <scope>NUCLEOTIDE SEQUENCE [LARGE SCALE GENOMIC DNA]</scope>
    <source>
        <strain evidence="2 3">KACC 19175</strain>
    </source>
</reference>
<keyword evidence="3" id="KW-1185">Reference proteome</keyword>